<name>A0AB35WAW4_9ENTR</name>
<dbReference type="AlphaFoldDB" id="A0AB35WAW4"/>
<organism evidence="1 2">
    <name type="scientific">Klebsiella michiganensis</name>
    <dbReference type="NCBI Taxonomy" id="1134687"/>
    <lineage>
        <taxon>Bacteria</taxon>
        <taxon>Pseudomonadati</taxon>
        <taxon>Pseudomonadota</taxon>
        <taxon>Gammaproteobacteria</taxon>
        <taxon>Enterobacterales</taxon>
        <taxon>Enterobacteriaceae</taxon>
        <taxon>Klebsiella/Raoultella group</taxon>
        <taxon>Klebsiella</taxon>
    </lineage>
</organism>
<proteinExistence type="predicted"/>
<accession>A0AB35WAW4</accession>
<dbReference type="EMBL" id="JARTTH020000001">
    <property type="protein sequence ID" value="MEC6051173.1"/>
    <property type="molecule type" value="Genomic_DNA"/>
</dbReference>
<protein>
    <submittedName>
        <fullName evidence="1">DUF4123 domain-containing protein</fullName>
    </submittedName>
</protein>
<reference evidence="1" key="2">
    <citation type="submission" date="2024-01" db="EMBL/GenBank/DDBJ databases">
        <authorList>
            <person name="Macesic N."/>
        </authorList>
    </citation>
    <scope>NUCLEOTIDE SEQUENCE</scope>
    <source>
        <strain evidence="1">CPO078</strain>
    </source>
</reference>
<dbReference type="RefSeq" id="WP_158510894.1">
    <property type="nucleotide sequence ID" value="NZ_ABVZTX020000012.1"/>
</dbReference>
<comment type="caution">
    <text evidence="1">The sequence shown here is derived from an EMBL/GenBank/DDBJ whole genome shotgun (WGS) entry which is preliminary data.</text>
</comment>
<gene>
    <name evidence="1" type="ORF">QAB24_011770</name>
</gene>
<evidence type="ECO:0000313" key="2">
    <source>
        <dbReference type="Proteomes" id="UP001175817"/>
    </source>
</evidence>
<sequence>MDSESFYDINEKITNAAFEKNGQCFLLIDASLEQYQSELFLPDILREYKSYPVIFHQRELQSVVPLYLFPLSTFSERDGQLFKNSIYHSLNELKTEKLDSGEGRSVCAWISTDLTGEQLAEQVALSTVQSIQSVGDILLRYYDPSVFGLLMPILDKWQKQQLLSNVNTWSYIDGDGIAQIVNGDGECKKKLNHSLGLTEQNALEIERILVINNVLRIYRKMNAPHKLSEREVMKLLRPALNYYYATFSASNNDVIEFGLDVLNAQRLFYQDGVFEKFVFSNRSKDLQLYSDIKSRIDSMAC</sequence>
<reference evidence="1" key="1">
    <citation type="journal article" date="2023" name="Nat. Commun.">
        <title>Genomic dissection of endemic carbapenem resistance reveals metallo-beta-lactamase dissemination through clonal, plasmid and integron transfer.</title>
        <authorList>
            <person name="Macesic N."/>
            <person name="Hawkey J."/>
            <person name="Vezina B."/>
            <person name="Wisniewski J.A."/>
            <person name="Cottingham H."/>
            <person name="Blakeway L.V."/>
            <person name="Harshegyi T."/>
            <person name="Pragastis K."/>
            <person name="Badoordeen G.Z."/>
            <person name="Dennison A."/>
            <person name="Spelman D.W."/>
            <person name="Jenney A.W.J."/>
            <person name="Peleg A.Y."/>
        </authorList>
    </citation>
    <scope>NUCLEOTIDE SEQUENCE</scope>
    <source>
        <strain evidence="1">CPO078</strain>
    </source>
</reference>
<dbReference type="Proteomes" id="UP001175817">
    <property type="component" value="Unassembled WGS sequence"/>
</dbReference>
<evidence type="ECO:0000313" key="1">
    <source>
        <dbReference type="EMBL" id="MEC6051173.1"/>
    </source>
</evidence>